<proteinExistence type="predicted"/>
<evidence type="ECO:0000313" key="2">
    <source>
        <dbReference type="Proteomes" id="UP001304650"/>
    </source>
</evidence>
<dbReference type="AlphaFoldDB" id="A0AA96LT85"/>
<gene>
    <name evidence="1" type="ORF">MJB10_12455</name>
</gene>
<reference evidence="1" key="1">
    <citation type="submission" date="2022-02" db="EMBL/GenBank/DDBJ databases">
        <title>Paenibacillus sp. MBLB1832 Whole Genome Shotgun Sequencing.</title>
        <authorList>
            <person name="Hwang C.Y."/>
            <person name="Cho E.-S."/>
            <person name="Seo M.-J."/>
        </authorList>
    </citation>
    <scope>NUCLEOTIDE SEQUENCE</scope>
    <source>
        <strain evidence="1">MBLB1832</strain>
    </source>
</reference>
<name>A0AA96LT85_9BACL</name>
<dbReference type="Proteomes" id="UP001304650">
    <property type="component" value="Chromosome"/>
</dbReference>
<keyword evidence="2" id="KW-1185">Reference proteome</keyword>
<dbReference type="KEGG" id="proo:MJB10_12455"/>
<protein>
    <submittedName>
        <fullName evidence="1">Uncharacterized protein</fullName>
    </submittedName>
</protein>
<evidence type="ECO:0000313" key="1">
    <source>
        <dbReference type="EMBL" id="WNR46859.1"/>
    </source>
</evidence>
<organism evidence="1 2">
    <name type="scientific">Paenibacillus roseopurpureus</name>
    <dbReference type="NCBI Taxonomy" id="2918901"/>
    <lineage>
        <taxon>Bacteria</taxon>
        <taxon>Bacillati</taxon>
        <taxon>Bacillota</taxon>
        <taxon>Bacilli</taxon>
        <taxon>Bacillales</taxon>
        <taxon>Paenibacillaceae</taxon>
        <taxon>Paenibacillus</taxon>
    </lineage>
</organism>
<accession>A0AA96LT85</accession>
<sequence length="107" mass="12485">MYCPYCKEELRVNDGELYCNAGDSYFSKHMEVVFNEAIDNCKDVKVRIPKVENNETGKFFCVNCGTKMMKIESMHEVCTCCGFEINKRTFYEIIERNPHRSFGGRTL</sequence>
<dbReference type="EMBL" id="CP130319">
    <property type="protein sequence ID" value="WNR46859.1"/>
    <property type="molecule type" value="Genomic_DNA"/>
</dbReference>
<dbReference type="RefSeq" id="WP_314805275.1">
    <property type="nucleotide sequence ID" value="NZ_CP130319.1"/>
</dbReference>